<dbReference type="CDD" id="cd03301">
    <property type="entry name" value="ABC_MalK_N"/>
    <property type="match status" value="1"/>
</dbReference>
<proteinExistence type="inferred from homology"/>
<accession>A0A8J6U117</accession>
<evidence type="ECO:0000313" key="11">
    <source>
        <dbReference type="Proteomes" id="UP000643405"/>
    </source>
</evidence>
<dbReference type="GO" id="GO:0015423">
    <property type="term" value="F:ABC-type maltose transporter activity"/>
    <property type="evidence" value="ECO:0007669"/>
    <property type="project" value="TreeGrafter"/>
</dbReference>
<dbReference type="NCBIfam" id="NF008653">
    <property type="entry name" value="PRK11650.1"/>
    <property type="match status" value="1"/>
</dbReference>
<evidence type="ECO:0000313" key="10">
    <source>
        <dbReference type="EMBL" id="MBD0413653.1"/>
    </source>
</evidence>
<evidence type="ECO:0000259" key="9">
    <source>
        <dbReference type="PROSITE" id="PS50893"/>
    </source>
</evidence>
<feature type="domain" description="ABC transporter" evidence="9">
    <location>
        <begin position="4"/>
        <end position="235"/>
    </location>
</feature>
<dbReference type="InterPro" id="IPR008995">
    <property type="entry name" value="Mo/tungstate-bd_C_term_dom"/>
</dbReference>
<protein>
    <submittedName>
        <fullName evidence="10">sn-glycerol-3-phosphate ABC transporter ATP-binding protein UgpC</fullName>
    </submittedName>
</protein>
<dbReference type="InterPro" id="IPR027417">
    <property type="entry name" value="P-loop_NTPase"/>
</dbReference>
<dbReference type="InterPro" id="IPR003593">
    <property type="entry name" value="AAA+_ATPase"/>
</dbReference>
<evidence type="ECO:0000256" key="8">
    <source>
        <dbReference type="ARBA" id="ARBA00023136"/>
    </source>
</evidence>
<comment type="similarity">
    <text evidence="2">Belongs to the ABC transporter superfamily.</text>
</comment>
<keyword evidence="3" id="KW-0813">Transport</keyword>
<dbReference type="GO" id="GO:0016887">
    <property type="term" value="F:ATP hydrolysis activity"/>
    <property type="evidence" value="ECO:0007669"/>
    <property type="project" value="InterPro"/>
</dbReference>
<dbReference type="Gene3D" id="2.40.50.100">
    <property type="match status" value="1"/>
</dbReference>
<dbReference type="RefSeq" id="WP_188163071.1">
    <property type="nucleotide sequence ID" value="NZ_JACVVX010000001.1"/>
</dbReference>
<dbReference type="Gene3D" id="3.40.50.300">
    <property type="entry name" value="P-loop containing nucleotide triphosphate hydrolases"/>
    <property type="match status" value="1"/>
</dbReference>
<sequence length="372" mass="40014">MADLTLRDVKKSYGAVNILHGIDLDIKSGEFIVFVGPSGCGKSTLLRSIAGLEEITSGTLQIAGETVNDVPPSQRGIAMVFQSYALYPHMTVYDNMAFGMKIAKAPKAEIDRRVKQAADILQLTPYLDRLPKAMSGGQRQRVAIGRAIVRNPKVFLFDEPLSNLDAALRVATRIEIAKLKESMPQTTMIYVTHDQVEAMTLADRIVVLKDGRIEQVGTPMELYCKPGNLFVAQFIGSPAMNILPVTIERGGAPTAVRLPSGTVAHVPIATPANATGTKASFGVRPEDLRVADDAEGGALFEGTVDYIEQLGEVQLAYIDIGRQGEQLVAKMPGNAEVARGGILRLTASPGNLHLFDENGRTYAVSDRAVQAA</sequence>
<dbReference type="EMBL" id="JACVVX010000001">
    <property type="protein sequence ID" value="MBD0413653.1"/>
    <property type="molecule type" value="Genomic_DNA"/>
</dbReference>
<dbReference type="InterPro" id="IPR003439">
    <property type="entry name" value="ABC_transporter-like_ATP-bd"/>
</dbReference>
<dbReference type="GO" id="GO:1990060">
    <property type="term" value="C:maltose transport complex"/>
    <property type="evidence" value="ECO:0007669"/>
    <property type="project" value="TreeGrafter"/>
</dbReference>
<dbReference type="PANTHER" id="PTHR43875:SF3">
    <property type="entry name" value="MALTOSE_MALTODEXTRIN IMPORT ATP-BINDING PROTEIN MALK"/>
    <property type="match status" value="1"/>
</dbReference>
<dbReference type="FunFam" id="3.40.50.300:FF:000042">
    <property type="entry name" value="Maltose/maltodextrin ABC transporter, ATP-binding protein"/>
    <property type="match status" value="1"/>
</dbReference>
<dbReference type="GO" id="GO:0055052">
    <property type="term" value="C:ATP-binding cassette (ABC) transporter complex, substrate-binding subunit-containing"/>
    <property type="evidence" value="ECO:0007669"/>
    <property type="project" value="TreeGrafter"/>
</dbReference>
<comment type="subcellular location">
    <subcellularLocation>
        <location evidence="1">Cell inner membrane</location>
        <topology evidence="1">Peripheral membrane protein</topology>
    </subcellularLocation>
</comment>
<dbReference type="GO" id="GO:0005524">
    <property type="term" value="F:ATP binding"/>
    <property type="evidence" value="ECO:0007669"/>
    <property type="project" value="UniProtKB-KW"/>
</dbReference>
<dbReference type="PROSITE" id="PS50893">
    <property type="entry name" value="ABC_TRANSPORTER_2"/>
    <property type="match status" value="1"/>
</dbReference>
<dbReference type="SMART" id="SM00382">
    <property type="entry name" value="AAA"/>
    <property type="match status" value="1"/>
</dbReference>
<dbReference type="Pfam" id="PF00005">
    <property type="entry name" value="ABC_tran"/>
    <property type="match status" value="1"/>
</dbReference>
<evidence type="ECO:0000256" key="4">
    <source>
        <dbReference type="ARBA" id="ARBA00022475"/>
    </source>
</evidence>
<dbReference type="InterPro" id="IPR017871">
    <property type="entry name" value="ABC_transporter-like_CS"/>
</dbReference>
<keyword evidence="8" id="KW-0472">Membrane</keyword>
<evidence type="ECO:0000256" key="5">
    <source>
        <dbReference type="ARBA" id="ARBA00022519"/>
    </source>
</evidence>
<dbReference type="Proteomes" id="UP000643405">
    <property type="component" value="Unassembled WGS sequence"/>
</dbReference>
<dbReference type="Gene3D" id="2.40.50.140">
    <property type="entry name" value="Nucleic acid-binding proteins"/>
    <property type="match status" value="1"/>
</dbReference>
<dbReference type="PANTHER" id="PTHR43875">
    <property type="entry name" value="MALTODEXTRIN IMPORT ATP-BINDING PROTEIN MSMX"/>
    <property type="match status" value="1"/>
</dbReference>
<dbReference type="Pfam" id="PF17912">
    <property type="entry name" value="OB_MalK"/>
    <property type="match status" value="1"/>
</dbReference>
<keyword evidence="4" id="KW-1003">Cell membrane</keyword>
<dbReference type="SUPFAM" id="SSF50331">
    <property type="entry name" value="MOP-like"/>
    <property type="match status" value="1"/>
</dbReference>
<reference evidence="10" key="1">
    <citation type="submission" date="2020-09" db="EMBL/GenBank/DDBJ databases">
        <title>Genome seq and assembly of Tianweitania sp.</title>
        <authorList>
            <person name="Chhetri G."/>
        </authorList>
    </citation>
    <scope>NUCLEOTIDE SEQUENCE</scope>
    <source>
        <strain evidence="10">Rool2</strain>
    </source>
</reference>
<keyword evidence="6" id="KW-0547">Nucleotide-binding</keyword>
<evidence type="ECO:0000256" key="2">
    <source>
        <dbReference type="ARBA" id="ARBA00005417"/>
    </source>
</evidence>
<gene>
    <name evidence="10" type="primary">ugpC</name>
    <name evidence="10" type="ORF">ICI42_03200</name>
</gene>
<evidence type="ECO:0000256" key="1">
    <source>
        <dbReference type="ARBA" id="ARBA00004417"/>
    </source>
</evidence>
<keyword evidence="11" id="KW-1185">Reference proteome</keyword>
<dbReference type="AlphaFoldDB" id="A0A8J6U117"/>
<dbReference type="InterPro" id="IPR040582">
    <property type="entry name" value="OB_MalK-like"/>
</dbReference>
<evidence type="ECO:0000256" key="6">
    <source>
        <dbReference type="ARBA" id="ARBA00022741"/>
    </source>
</evidence>
<comment type="caution">
    <text evidence="10">The sequence shown here is derived from an EMBL/GenBank/DDBJ whole genome shotgun (WGS) entry which is preliminary data.</text>
</comment>
<keyword evidence="7 10" id="KW-0067">ATP-binding</keyword>
<dbReference type="PROSITE" id="PS00211">
    <property type="entry name" value="ABC_TRANSPORTER_1"/>
    <property type="match status" value="1"/>
</dbReference>
<name>A0A8J6U117_9HYPH</name>
<keyword evidence="5" id="KW-0997">Cell inner membrane</keyword>
<dbReference type="InterPro" id="IPR015855">
    <property type="entry name" value="ABC_transpr_MalK-like"/>
</dbReference>
<dbReference type="InterPro" id="IPR047641">
    <property type="entry name" value="ABC_transpr_MalK/UgpC-like"/>
</dbReference>
<evidence type="ECO:0000256" key="3">
    <source>
        <dbReference type="ARBA" id="ARBA00022448"/>
    </source>
</evidence>
<dbReference type="InterPro" id="IPR012340">
    <property type="entry name" value="NA-bd_OB-fold"/>
</dbReference>
<evidence type="ECO:0000256" key="7">
    <source>
        <dbReference type="ARBA" id="ARBA00022840"/>
    </source>
</evidence>
<organism evidence="10 11">
    <name type="scientific">Oryzicola mucosus</name>
    <dbReference type="NCBI Taxonomy" id="2767425"/>
    <lineage>
        <taxon>Bacteria</taxon>
        <taxon>Pseudomonadati</taxon>
        <taxon>Pseudomonadota</taxon>
        <taxon>Alphaproteobacteria</taxon>
        <taxon>Hyphomicrobiales</taxon>
        <taxon>Phyllobacteriaceae</taxon>
        <taxon>Oryzicola</taxon>
    </lineage>
</organism>
<dbReference type="SUPFAM" id="SSF52540">
    <property type="entry name" value="P-loop containing nucleoside triphosphate hydrolases"/>
    <property type="match status" value="1"/>
</dbReference>